<dbReference type="Gene3D" id="3.10.620.30">
    <property type="match status" value="1"/>
</dbReference>
<dbReference type="EMBL" id="CACRST010000028">
    <property type="protein sequence ID" value="VYT32404.1"/>
    <property type="molecule type" value="Genomic_DNA"/>
</dbReference>
<evidence type="ECO:0000256" key="1">
    <source>
        <dbReference type="SAM" id="MobiDB-lite"/>
    </source>
</evidence>
<gene>
    <name evidence="3" type="ORF">BGLFYP119_00203</name>
</gene>
<dbReference type="AlphaFoldDB" id="A0A6N2VQ81"/>
<dbReference type="Gene3D" id="2.60.40.1120">
    <property type="entry name" value="Carboxypeptidase-like, regulatory domain"/>
    <property type="match status" value="1"/>
</dbReference>
<sequence length="835" mass="95774">MNEFLKESRERILSGYEKIKEQFPGVFEETDKKIKEQEPETALALKYLYMAMPCSDMGNYEFEVFLDYAKNSVELWHKSEGVRALPEKIYLNYVLYHRVNEEEIAPCRTLFAKEIQSFMEENGNAALLGTEDRKKAAIEVNYWCAQEATYHCTDDRTLSAVTVYRRGNGRCGEESVFTVNAMRSVGIPARQVYAPKWSHCDDNHAWVEIWNEGQWYFLGACEPLPILNKGWFTNASSRAMMVHSRWFDMEDSDEEKIGQDGMVTMLNELSRYAAVTEFKVKVMDEDGNPAVGAEVSFEVLNYSEFSPVAEGITGEDGTCSFTTGLGSLAVQISWKGSCVCAFADTREQKEICIEFGKNKTQEEIWQAVDMIAPVDTPVNTDMPTEEQTEEGNRRLEKASARRIAKTENWENPECEKFLQGGFQEECAEDEEEGLLREELLGVLTEKDRTDLKAEVLEEHLTFAMPYEEELEHSLFVNYVLNPRVDDEVLMKYRAAVENAFTEDQKMLFRENPAAIWEAVQKKVISMPARERKSVITTPSGCMKTGVGSHLSKKILFVAIARTFGIPTRLNPEDRSMEYWKDEKFVPVLPEAEKSCRVLFKSGEEITWKYFQNWSMAKLQDGKYVSLRLGGLNWEDHILHAELEPGEYRIVTSNRLPNGNIFAYVYHFSIEAGQQKEITLCLRQADLEDMLENIELPEFELKKDEAGTEKVKASDLTAEGKHILMFLEESREPTEHILNEMMEQPEAFRKICSRILFVVQSEEALKDPTIKKALSTFPEISVYYDCFADHIELLGRRMYVDHEKLPLIIVTSEKMNGIYATSGYNVGTGDMLLRLM</sequence>
<protein>
    <submittedName>
        <fullName evidence="3">Transglutaminase-like superfamily protein</fullName>
    </submittedName>
</protein>
<feature type="region of interest" description="Disordered" evidence="1">
    <location>
        <begin position="375"/>
        <end position="396"/>
    </location>
</feature>
<accession>A0A6N2VQ81</accession>
<dbReference type="PANTHER" id="PTHR35532">
    <property type="entry name" value="SIMILAR TO POLYHYDROXYALKANOATE DEPOLYMERASE"/>
    <property type="match status" value="1"/>
</dbReference>
<organism evidence="3">
    <name type="scientific">Blautia glucerasea</name>
    <dbReference type="NCBI Taxonomy" id="536633"/>
    <lineage>
        <taxon>Bacteria</taxon>
        <taxon>Bacillati</taxon>
        <taxon>Bacillota</taxon>
        <taxon>Clostridia</taxon>
        <taxon>Lachnospirales</taxon>
        <taxon>Lachnospiraceae</taxon>
        <taxon>Blautia</taxon>
    </lineage>
</organism>
<dbReference type="SUPFAM" id="SSF54001">
    <property type="entry name" value="Cysteine proteinases"/>
    <property type="match status" value="1"/>
</dbReference>
<feature type="domain" description="Transglutaminase-like" evidence="2">
    <location>
        <begin position="163"/>
        <end position="222"/>
    </location>
</feature>
<dbReference type="Pfam" id="PF01841">
    <property type="entry name" value="Transglut_core"/>
    <property type="match status" value="1"/>
</dbReference>
<reference evidence="3" key="1">
    <citation type="submission" date="2019-11" db="EMBL/GenBank/DDBJ databases">
        <authorList>
            <person name="Feng L."/>
        </authorList>
    </citation>
    <scope>NUCLEOTIDE SEQUENCE</scope>
    <source>
        <strain evidence="3">BgluceraseaLFYP119</strain>
    </source>
</reference>
<name>A0A6N2VQ81_9FIRM</name>
<dbReference type="PANTHER" id="PTHR35532:SF5">
    <property type="entry name" value="CARBOHYDRATE-BINDING DOMAIN-CONTAINING PROTEIN"/>
    <property type="match status" value="1"/>
</dbReference>
<dbReference type="SMART" id="SM00460">
    <property type="entry name" value="TGc"/>
    <property type="match status" value="1"/>
</dbReference>
<evidence type="ECO:0000259" key="2">
    <source>
        <dbReference type="SMART" id="SM00460"/>
    </source>
</evidence>
<dbReference type="InterPro" id="IPR002931">
    <property type="entry name" value="Transglutaminase-like"/>
</dbReference>
<proteinExistence type="predicted"/>
<dbReference type="InterPro" id="IPR038765">
    <property type="entry name" value="Papain-like_cys_pep_sf"/>
</dbReference>
<dbReference type="RefSeq" id="WP_156355440.1">
    <property type="nucleotide sequence ID" value="NZ_CACRST010000028.1"/>
</dbReference>
<evidence type="ECO:0000313" key="3">
    <source>
        <dbReference type="EMBL" id="VYT32404.1"/>
    </source>
</evidence>